<protein>
    <submittedName>
        <fullName evidence="1">Uncharacterized protein YkvS</fullName>
    </submittedName>
</protein>
<gene>
    <name evidence="1" type="ORF">FB550_109253</name>
</gene>
<name>A0A561D5U7_9BACI</name>
<proteinExistence type="predicted"/>
<dbReference type="Proteomes" id="UP000319671">
    <property type="component" value="Unassembled WGS sequence"/>
</dbReference>
<organism evidence="1 2">
    <name type="scientific">Neobacillus bataviensis</name>
    <dbReference type="NCBI Taxonomy" id="220685"/>
    <lineage>
        <taxon>Bacteria</taxon>
        <taxon>Bacillati</taxon>
        <taxon>Bacillota</taxon>
        <taxon>Bacilli</taxon>
        <taxon>Bacillales</taxon>
        <taxon>Bacillaceae</taxon>
        <taxon>Neobacillus</taxon>
    </lineage>
</organism>
<dbReference type="RefSeq" id="WP_261380711.1">
    <property type="nucleotide sequence ID" value="NZ_VIVN01000009.1"/>
</dbReference>
<keyword evidence="2" id="KW-1185">Reference proteome</keyword>
<reference evidence="1 2" key="1">
    <citation type="submission" date="2019-06" db="EMBL/GenBank/DDBJ databases">
        <title>Sorghum-associated microbial communities from plants grown in Nebraska, USA.</title>
        <authorList>
            <person name="Schachtman D."/>
        </authorList>
    </citation>
    <scope>NUCLEOTIDE SEQUENCE [LARGE SCALE GENOMIC DNA]</scope>
    <source>
        <strain evidence="1 2">2482</strain>
    </source>
</reference>
<accession>A0A561D5U7</accession>
<comment type="caution">
    <text evidence="1">The sequence shown here is derived from an EMBL/GenBank/DDBJ whole genome shotgun (WGS) entry which is preliminary data.</text>
</comment>
<sequence>MTIRFFGKDKGEVKEMAAAKIGDIITFKRDGESHEGTVSGVRENSVIVQYGYSKEKDEPLTTIVNHKNYKVKKS</sequence>
<dbReference type="InterPro" id="IPR018690">
    <property type="entry name" value="DUF2187"/>
</dbReference>
<evidence type="ECO:0000313" key="2">
    <source>
        <dbReference type="Proteomes" id="UP000319671"/>
    </source>
</evidence>
<dbReference type="AlphaFoldDB" id="A0A561D5U7"/>
<dbReference type="Pfam" id="PF09953">
    <property type="entry name" value="DUF2187"/>
    <property type="match status" value="1"/>
</dbReference>
<dbReference type="EMBL" id="VIVN01000009">
    <property type="protein sequence ID" value="TWD98740.1"/>
    <property type="molecule type" value="Genomic_DNA"/>
</dbReference>
<evidence type="ECO:0000313" key="1">
    <source>
        <dbReference type="EMBL" id="TWD98740.1"/>
    </source>
</evidence>